<dbReference type="AlphaFoldDB" id="A0A1J4U989"/>
<dbReference type="InterPro" id="IPR053830">
    <property type="entry name" value="DUF6922"/>
</dbReference>
<gene>
    <name evidence="2" type="ORF">AUJ23_00440</name>
</gene>
<organism evidence="2 3">
    <name type="scientific">Candidatus Magasanikbacteria bacterium CG1_02_32_51</name>
    <dbReference type="NCBI Taxonomy" id="1805238"/>
    <lineage>
        <taxon>Bacteria</taxon>
        <taxon>Candidatus Magasanikiibacteriota</taxon>
    </lineage>
</organism>
<dbReference type="EMBL" id="MNVC01000005">
    <property type="protein sequence ID" value="OIO20440.1"/>
    <property type="molecule type" value="Genomic_DNA"/>
</dbReference>
<protein>
    <recommendedName>
        <fullName evidence="1">DUF6922 domain-containing protein</fullName>
    </recommendedName>
</protein>
<evidence type="ECO:0000259" key="1">
    <source>
        <dbReference type="Pfam" id="PF21956"/>
    </source>
</evidence>
<accession>A0A1J4U989</accession>
<dbReference type="STRING" id="1805238.AUJ23_00440"/>
<evidence type="ECO:0000313" key="3">
    <source>
        <dbReference type="Proteomes" id="UP000181941"/>
    </source>
</evidence>
<dbReference type="Pfam" id="PF21956">
    <property type="entry name" value="DUF6922"/>
    <property type="match status" value="1"/>
</dbReference>
<sequence>MKLTRSFQPFFWDTDLKTIDLKENRDFVICRLSEKGGLREFRWLKKNFSMKQLKNVIKNSKNVSAKTKNFWKFLK</sequence>
<comment type="caution">
    <text evidence="2">The sequence shown here is derived from an EMBL/GenBank/DDBJ whole genome shotgun (WGS) entry which is preliminary data.</text>
</comment>
<name>A0A1J4U989_9BACT</name>
<proteinExistence type="predicted"/>
<reference evidence="2 3" key="1">
    <citation type="journal article" date="2016" name="Environ. Microbiol.">
        <title>Genomic resolution of a cold subsurface aquifer community provides metabolic insights for novel microbes adapted to high CO concentrations.</title>
        <authorList>
            <person name="Probst A.J."/>
            <person name="Castelle C.J."/>
            <person name="Singh A."/>
            <person name="Brown C.T."/>
            <person name="Anantharaman K."/>
            <person name="Sharon I."/>
            <person name="Hug L.A."/>
            <person name="Burstein D."/>
            <person name="Emerson J.B."/>
            <person name="Thomas B.C."/>
            <person name="Banfield J.F."/>
        </authorList>
    </citation>
    <scope>NUCLEOTIDE SEQUENCE [LARGE SCALE GENOMIC DNA]</scope>
    <source>
        <strain evidence="2">CG1_02_32_51</strain>
    </source>
</reference>
<feature type="domain" description="DUF6922" evidence="1">
    <location>
        <begin position="9"/>
        <end position="57"/>
    </location>
</feature>
<evidence type="ECO:0000313" key="2">
    <source>
        <dbReference type="EMBL" id="OIO20440.1"/>
    </source>
</evidence>
<dbReference type="Proteomes" id="UP000181941">
    <property type="component" value="Unassembled WGS sequence"/>
</dbReference>